<dbReference type="Proteomes" id="UP000663882">
    <property type="component" value="Unassembled WGS sequence"/>
</dbReference>
<accession>A0A814DM54</accession>
<reference evidence="1" key="1">
    <citation type="submission" date="2021-02" db="EMBL/GenBank/DDBJ databases">
        <authorList>
            <person name="Nowell W R."/>
        </authorList>
    </citation>
    <scope>NUCLEOTIDE SEQUENCE</scope>
</reference>
<sequence>MDDLLPIFHDELNQYQQQLEKRRVFNIYKSEGNIGVINALESNDRFIWMYNFAITFFRMHKIFSDLTAQQEKEDLTTELRMLYKSNIKALKEIDYFNYAYKPETSIKSYEEMESIRETLNKALCRKNFELISRFRFFIFDLFQQIKSNYITTHTNERTDHSYQTFYDNQWIPFNQIEGIINSKTQLISINLFWSMNLNENDATTDSTKHDTNTIPRDFKIVRFQIKVLQSYCIKDVCPQGIENLYYYQSENRILFPPGTIFKVVHCSKSNENEKLYSIKLELASLDFIKIELGEIINFWLNNEILKTNQTSLARLIMYSGQLDETKKYYELLNKYFIRYERLKKYFYYGLGVLAQKNKDDDLLRARVKCALADIYFSKHSKMMALKNYEEALSIFDKHRNKTSLDIVECYISIGKIYKTFHTNNDYESALKSFKNAIVELDYWVSTNIRIQWKYLPFKIVSLLKNIGELFRFKHEFNKAYACQYKVLLIYQQFSIWNDFQVGSLYEEIGRIYQDDKKLQLALLFYHKAADIYYWFDFQTNNVKNTIQQLIEDNITEMNYSQVTEQIFYAIFVLLIFLYYCKRNVKFLKQRKNNNCRQILVTIQEHLKKNSSTLSNDDICESSSLSKYNRINNSFEQMSNKRLDGTITILNKYDPNKVEIIDQSIDSSSVLNISYEKKNKYINQILSNISYITTDKSKQIVDSIESQQSTNINLTNNKDILFSKNHLSNSNLKTNKQIIINLEQIIHTVPSCIWSIDENSNLSKNDLSEFNKT</sequence>
<dbReference type="InterPro" id="IPR019734">
    <property type="entry name" value="TPR_rpt"/>
</dbReference>
<dbReference type="Gene3D" id="1.25.40.10">
    <property type="entry name" value="Tetratricopeptide repeat domain"/>
    <property type="match status" value="2"/>
</dbReference>
<dbReference type="OrthoDB" id="5986190at2759"/>
<dbReference type="AlphaFoldDB" id="A0A814DM54"/>
<dbReference type="InterPro" id="IPR011990">
    <property type="entry name" value="TPR-like_helical_dom_sf"/>
</dbReference>
<dbReference type="SUPFAM" id="SSF56399">
    <property type="entry name" value="ADP-ribosylation"/>
    <property type="match status" value="1"/>
</dbReference>
<evidence type="ECO:0000313" key="1">
    <source>
        <dbReference type="EMBL" id="CAF0954754.1"/>
    </source>
</evidence>
<comment type="caution">
    <text evidence="1">The sequence shown here is derived from an EMBL/GenBank/DDBJ whole genome shotgun (WGS) entry which is preliminary data.</text>
</comment>
<protein>
    <submittedName>
        <fullName evidence="1">Uncharacterized protein</fullName>
    </submittedName>
</protein>
<proteinExistence type="predicted"/>
<dbReference type="EMBL" id="CAJNOO010000477">
    <property type="protein sequence ID" value="CAF0954754.1"/>
    <property type="molecule type" value="Genomic_DNA"/>
</dbReference>
<gene>
    <name evidence="1" type="ORF">RFH988_LOCUS11823</name>
</gene>
<dbReference type="SUPFAM" id="SSF48452">
    <property type="entry name" value="TPR-like"/>
    <property type="match status" value="2"/>
</dbReference>
<organism evidence="1 2">
    <name type="scientific">Rotaria sordida</name>
    <dbReference type="NCBI Taxonomy" id="392033"/>
    <lineage>
        <taxon>Eukaryota</taxon>
        <taxon>Metazoa</taxon>
        <taxon>Spiralia</taxon>
        <taxon>Gnathifera</taxon>
        <taxon>Rotifera</taxon>
        <taxon>Eurotatoria</taxon>
        <taxon>Bdelloidea</taxon>
        <taxon>Philodinida</taxon>
        <taxon>Philodinidae</taxon>
        <taxon>Rotaria</taxon>
    </lineage>
</organism>
<name>A0A814DM54_9BILA</name>
<evidence type="ECO:0000313" key="2">
    <source>
        <dbReference type="Proteomes" id="UP000663882"/>
    </source>
</evidence>
<dbReference type="SMART" id="SM00028">
    <property type="entry name" value="TPR"/>
    <property type="match status" value="4"/>
</dbReference>